<keyword evidence="2" id="KW-1185">Reference proteome</keyword>
<proteinExistence type="predicted"/>
<evidence type="ECO:0000313" key="2">
    <source>
        <dbReference type="Proteomes" id="UP000285232"/>
    </source>
</evidence>
<evidence type="ECO:0000313" key="1">
    <source>
        <dbReference type="EMBL" id="RJY08560.1"/>
    </source>
</evidence>
<name>A0A419RS03_9SPHN</name>
<dbReference type="RefSeq" id="WP_120047566.1">
    <property type="nucleotide sequence ID" value="NZ_RAHX01000001.1"/>
</dbReference>
<dbReference type="Proteomes" id="UP000285232">
    <property type="component" value="Unassembled WGS sequence"/>
</dbReference>
<sequence length="256" mass="27510">MSERRTSGDQLHDDAINASNASVTTLAASRSAVRDLASMPDRSLCNDELVARVAGMKASLISEASELEWRAGLHDFLHAMAFEGQLIERLREGSHIDSETPPLLTERAAMTDDNIAAAASDALLAQRQFVREQRAMTIAIAEVPYDLVASDGHESADEDDAVPLSRLQILAEIAETLDTEALAYLDLRNAGVSLFASALAIATDTSREEVLFAMADSQTTQLLALLESAGLSSDDALEQLNLLHPDRAYMNIGEAG</sequence>
<reference evidence="1 2" key="1">
    <citation type="journal article" date="2017" name="Int. J. Syst. Evol. Microbiol.">
        <title>Erythrobacter aquimixticola sp. nov., isolated from the junction between the ocean and a freshwater spring.</title>
        <authorList>
            <person name="Park S."/>
            <person name="Jung Y.T."/>
            <person name="Choi S.J."/>
            <person name="Yoon J.H."/>
        </authorList>
    </citation>
    <scope>NUCLEOTIDE SEQUENCE [LARGE SCALE GENOMIC DNA]</scope>
    <source>
        <strain evidence="1 2">JSSK-14</strain>
    </source>
</reference>
<accession>A0A419RS03</accession>
<organism evidence="1 2">
    <name type="scientific">Aurantiacibacter aquimixticola</name>
    <dbReference type="NCBI Taxonomy" id="1958945"/>
    <lineage>
        <taxon>Bacteria</taxon>
        <taxon>Pseudomonadati</taxon>
        <taxon>Pseudomonadota</taxon>
        <taxon>Alphaproteobacteria</taxon>
        <taxon>Sphingomonadales</taxon>
        <taxon>Erythrobacteraceae</taxon>
        <taxon>Aurantiacibacter</taxon>
    </lineage>
</organism>
<dbReference type="EMBL" id="RAHX01000001">
    <property type="protein sequence ID" value="RJY08560.1"/>
    <property type="molecule type" value="Genomic_DNA"/>
</dbReference>
<protein>
    <submittedName>
        <fullName evidence="1">Uncharacterized protein</fullName>
    </submittedName>
</protein>
<dbReference type="OrthoDB" id="7390251at2"/>
<comment type="caution">
    <text evidence="1">The sequence shown here is derived from an EMBL/GenBank/DDBJ whole genome shotgun (WGS) entry which is preliminary data.</text>
</comment>
<dbReference type="AlphaFoldDB" id="A0A419RS03"/>
<gene>
    <name evidence="1" type="ORF">D6201_03555</name>
</gene>